<keyword evidence="3" id="KW-0808">Transferase</keyword>
<dbReference type="KEGG" id="abas:ACPOL_4412"/>
<proteinExistence type="predicted"/>
<evidence type="ECO:0000313" key="4">
    <source>
        <dbReference type="Proteomes" id="UP000253606"/>
    </source>
</evidence>
<dbReference type="Proteomes" id="UP000253606">
    <property type="component" value="Chromosome"/>
</dbReference>
<dbReference type="InterPro" id="IPR001296">
    <property type="entry name" value="Glyco_trans_1"/>
</dbReference>
<accession>A0A2Z5G4U0</accession>
<dbReference type="InterPro" id="IPR050194">
    <property type="entry name" value="Glycosyltransferase_grp1"/>
</dbReference>
<dbReference type="Pfam" id="PF00534">
    <property type="entry name" value="Glycos_transf_1"/>
    <property type="match status" value="1"/>
</dbReference>
<evidence type="ECO:0000259" key="2">
    <source>
        <dbReference type="Pfam" id="PF13439"/>
    </source>
</evidence>
<keyword evidence="4" id="KW-1185">Reference proteome</keyword>
<protein>
    <submittedName>
        <fullName evidence="3">Glycosyltransferase</fullName>
    </submittedName>
</protein>
<gene>
    <name evidence="3" type="ORF">ACPOL_4412</name>
</gene>
<feature type="domain" description="Glycosyltransferase subfamily 4-like N-terminal" evidence="2">
    <location>
        <begin position="12"/>
        <end position="119"/>
    </location>
</feature>
<dbReference type="GO" id="GO:0016757">
    <property type="term" value="F:glycosyltransferase activity"/>
    <property type="evidence" value="ECO:0007669"/>
    <property type="project" value="InterPro"/>
</dbReference>
<feature type="domain" description="Glycosyl transferase family 1" evidence="1">
    <location>
        <begin position="130"/>
        <end position="262"/>
    </location>
</feature>
<evidence type="ECO:0000259" key="1">
    <source>
        <dbReference type="Pfam" id="PF00534"/>
    </source>
</evidence>
<dbReference type="PANTHER" id="PTHR45947:SF3">
    <property type="entry name" value="SULFOQUINOVOSYL TRANSFERASE SQD2"/>
    <property type="match status" value="1"/>
</dbReference>
<name>A0A2Z5G4U0_9BACT</name>
<evidence type="ECO:0000313" key="3">
    <source>
        <dbReference type="EMBL" id="AXC13685.1"/>
    </source>
</evidence>
<organism evidence="3 4">
    <name type="scientific">Acidisarcina polymorpha</name>
    <dbReference type="NCBI Taxonomy" id="2211140"/>
    <lineage>
        <taxon>Bacteria</taxon>
        <taxon>Pseudomonadati</taxon>
        <taxon>Acidobacteriota</taxon>
        <taxon>Terriglobia</taxon>
        <taxon>Terriglobales</taxon>
        <taxon>Acidobacteriaceae</taxon>
        <taxon>Acidisarcina</taxon>
    </lineage>
</organism>
<dbReference type="Gene3D" id="3.40.50.2000">
    <property type="entry name" value="Glycogen Phosphorylase B"/>
    <property type="match status" value="1"/>
</dbReference>
<dbReference type="Pfam" id="PF13439">
    <property type="entry name" value="Glyco_transf_4"/>
    <property type="match status" value="1"/>
</dbReference>
<reference evidence="3 4" key="1">
    <citation type="journal article" date="2018" name="Front. Microbiol.">
        <title>Hydrolytic Capabilities as a Key to Environmental Success: Chitinolytic and Cellulolytic Acidobacteria From Acidic Sub-arctic Soils and Boreal Peatlands.</title>
        <authorList>
            <person name="Belova S.E."/>
            <person name="Ravin N.V."/>
            <person name="Pankratov T.A."/>
            <person name="Rakitin A.L."/>
            <person name="Ivanova A.A."/>
            <person name="Beletsky A.V."/>
            <person name="Mardanov A.V."/>
            <person name="Sinninghe Damste J.S."/>
            <person name="Dedysh S.N."/>
        </authorList>
    </citation>
    <scope>NUCLEOTIDE SEQUENCE [LARGE SCALE GENOMIC DNA]</scope>
    <source>
        <strain evidence="3 4">SBC82</strain>
    </source>
</reference>
<dbReference type="InterPro" id="IPR028098">
    <property type="entry name" value="Glyco_trans_4-like_N"/>
</dbReference>
<sequence length="301" mass="33551">MFPIFPVAIESFDLRDYDLIISSDSPPMKGVVTAPGQVHICYCHTPGRFLWDFHDEFKSSLPWAARPAFSITSSYLRNWDFSAAQRVNKFVANSRHVAGRIKTYYQRDSTVIYPPVNTSTAYVDNKVGDYYLHVGRLVENKRIDLLIQACNRLDRRLLIAGTGRAEKALKAIAGPTTEFLGRVDDKDLPGLYAKARALLFAAEEDFGIVPLEAQSYGRPVIAYGRGGSLETVVPYGESPQPTGVHFDQQTVQSVCEGILNFEAVEAAFEPTAISAFARRFDTSVFKQRMSDFIQGALAETF</sequence>
<dbReference type="SUPFAM" id="SSF53756">
    <property type="entry name" value="UDP-Glycosyltransferase/glycogen phosphorylase"/>
    <property type="match status" value="1"/>
</dbReference>
<dbReference type="AlphaFoldDB" id="A0A2Z5G4U0"/>
<dbReference type="EMBL" id="CP030840">
    <property type="protein sequence ID" value="AXC13685.1"/>
    <property type="molecule type" value="Genomic_DNA"/>
</dbReference>
<dbReference type="PANTHER" id="PTHR45947">
    <property type="entry name" value="SULFOQUINOVOSYL TRANSFERASE SQD2"/>
    <property type="match status" value="1"/>
</dbReference>